<comment type="caution">
    <text evidence="2">The sequence shown here is derived from an EMBL/GenBank/DDBJ whole genome shotgun (WGS) entry which is preliminary data.</text>
</comment>
<feature type="transmembrane region" description="Helical" evidence="1">
    <location>
        <begin position="64"/>
        <end position="82"/>
    </location>
</feature>
<gene>
    <name evidence="2" type="ORF">BO94DRAFT_309562</name>
</gene>
<evidence type="ECO:0000313" key="2">
    <source>
        <dbReference type="EMBL" id="PWY67270.1"/>
    </source>
</evidence>
<evidence type="ECO:0000256" key="1">
    <source>
        <dbReference type="SAM" id="Phobius"/>
    </source>
</evidence>
<dbReference type="AlphaFoldDB" id="A0A317V4Z8"/>
<dbReference type="GeneID" id="37108955"/>
<evidence type="ECO:0000313" key="3">
    <source>
        <dbReference type="Proteomes" id="UP000246702"/>
    </source>
</evidence>
<accession>A0A317V4Z8</accession>
<dbReference type="EMBL" id="MSFK01000048">
    <property type="protein sequence ID" value="PWY67270.1"/>
    <property type="molecule type" value="Genomic_DNA"/>
</dbReference>
<keyword evidence="1" id="KW-0812">Transmembrane</keyword>
<keyword evidence="3" id="KW-1185">Reference proteome</keyword>
<name>A0A317V4Z8_9EURO</name>
<proteinExistence type="predicted"/>
<organism evidence="2 3">
    <name type="scientific">Aspergillus sclerotioniger CBS 115572</name>
    <dbReference type="NCBI Taxonomy" id="1450535"/>
    <lineage>
        <taxon>Eukaryota</taxon>
        <taxon>Fungi</taxon>
        <taxon>Dikarya</taxon>
        <taxon>Ascomycota</taxon>
        <taxon>Pezizomycotina</taxon>
        <taxon>Eurotiomycetes</taxon>
        <taxon>Eurotiomycetidae</taxon>
        <taxon>Eurotiales</taxon>
        <taxon>Aspergillaceae</taxon>
        <taxon>Aspergillus</taxon>
        <taxon>Aspergillus subgen. Circumdati</taxon>
    </lineage>
</organism>
<dbReference type="RefSeq" id="XP_025461914.1">
    <property type="nucleotide sequence ID" value="XM_025606812.1"/>
</dbReference>
<sequence>MGRGVLSLSELCYASNHHGGRGGGDLIAMVPRLDKRIPPELVYLSAYEYHIRTREGNNGFGEGWILGFSLFFSFLFCVCFVFHPHFSLHRIQSHG</sequence>
<keyword evidence="1" id="KW-1133">Transmembrane helix</keyword>
<protein>
    <submittedName>
        <fullName evidence="2">Uncharacterized protein</fullName>
    </submittedName>
</protein>
<dbReference type="Proteomes" id="UP000246702">
    <property type="component" value="Unassembled WGS sequence"/>
</dbReference>
<reference evidence="2 3" key="1">
    <citation type="submission" date="2016-12" db="EMBL/GenBank/DDBJ databases">
        <title>The genomes of Aspergillus section Nigri reveals drivers in fungal speciation.</title>
        <authorList>
            <consortium name="DOE Joint Genome Institute"/>
            <person name="Vesth T.C."/>
            <person name="Nybo J."/>
            <person name="Theobald S."/>
            <person name="Brandl J."/>
            <person name="Frisvad J.C."/>
            <person name="Nielsen K.F."/>
            <person name="Lyhne E.K."/>
            <person name="Kogle M.E."/>
            <person name="Kuo A."/>
            <person name="Riley R."/>
            <person name="Clum A."/>
            <person name="Nolan M."/>
            <person name="Lipzen A."/>
            <person name="Salamov A."/>
            <person name="Henrissat B."/>
            <person name="Wiebenga A."/>
            <person name="De Vries R.P."/>
            <person name="Grigoriev I.V."/>
            <person name="Mortensen U.H."/>
            <person name="Andersen M.R."/>
            <person name="Baker S.E."/>
        </authorList>
    </citation>
    <scope>NUCLEOTIDE SEQUENCE [LARGE SCALE GENOMIC DNA]</scope>
    <source>
        <strain evidence="2 3">CBS 115572</strain>
    </source>
</reference>
<keyword evidence="1" id="KW-0472">Membrane</keyword>